<dbReference type="EMBL" id="MN448295">
    <property type="protein sequence ID" value="QFG74979.1"/>
    <property type="molecule type" value="Genomic_DNA"/>
</dbReference>
<accession>A0A5J6VLZ2</accession>
<evidence type="ECO:0000256" key="1">
    <source>
        <dbReference type="RuleBase" id="RU004374"/>
    </source>
</evidence>
<dbReference type="InterPro" id="IPR001040">
    <property type="entry name" value="TIF_eIF_4E"/>
</dbReference>
<protein>
    <submittedName>
        <fullName evidence="2">Initiation factor 4E</fullName>
    </submittedName>
</protein>
<organism evidence="2">
    <name type="scientific">Megaviridae environmental sample</name>
    <dbReference type="NCBI Taxonomy" id="1737588"/>
    <lineage>
        <taxon>Viruses</taxon>
        <taxon>Varidnaviria</taxon>
        <taxon>Bamfordvirae</taxon>
        <taxon>Nucleocytoviricota</taxon>
        <taxon>Megaviricetes</taxon>
        <taxon>Imitervirales</taxon>
        <taxon>Mimiviridae</taxon>
        <taxon>environmental samples</taxon>
    </lineage>
</organism>
<dbReference type="Pfam" id="PF01652">
    <property type="entry name" value="IF4E"/>
    <property type="match status" value="1"/>
</dbReference>
<keyword evidence="1" id="KW-0694">RNA-binding</keyword>
<keyword evidence="1" id="KW-0648">Protein biosynthesis</keyword>
<dbReference type="SUPFAM" id="SSF55418">
    <property type="entry name" value="eIF4e-like"/>
    <property type="match status" value="1"/>
</dbReference>
<evidence type="ECO:0000313" key="2">
    <source>
        <dbReference type="EMBL" id="QFG74979.1"/>
    </source>
</evidence>
<reference evidence="2" key="1">
    <citation type="journal article" date="2019" name="Philos. Trans. R. Soc. Lond., B, Biol. Sci.">
        <title>Targeted metagenomic recovery of four divergent viruses reveals shared and distinctive characteristics of giant viruses of marine eukaryotes.</title>
        <authorList>
            <person name="Needham D.M."/>
            <person name="Poirier C."/>
            <person name="Hehenberger E."/>
            <person name="Jimenez V."/>
            <person name="Swalwell J.E."/>
            <person name="Santoro A.E."/>
            <person name="Worden A.Z."/>
        </authorList>
    </citation>
    <scope>NUCLEOTIDE SEQUENCE</scope>
    <source>
        <strain evidence="2">OPacV-421</strain>
    </source>
</reference>
<proteinExistence type="inferred from homology"/>
<dbReference type="GO" id="GO:0000340">
    <property type="term" value="F:RNA 7-methylguanosine cap binding"/>
    <property type="evidence" value="ECO:0007669"/>
    <property type="project" value="TreeGrafter"/>
</dbReference>
<comment type="similarity">
    <text evidence="1">Belongs to the eukaryotic initiation factor 4E family.</text>
</comment>
<dbReference type="InterPro" id="IPR023398">
    <property type="entry name" value="TIF_eIF4e-like"/>
</dbReference>
<dbReference type="PANTHER" id="PTHR11960">
    <property type="entry name" value="EUKARYOTIC TRANSLATION INITIATION FACTOR 4E RELATED"/>
    <property type="match status" value="1"/>
</dbReference>
<keyword evidence="1 2" id="KW-0396">Initiation factor</keyword>
<sequence>MSQSNTWTLYAHLPYDTDWSINSYKKIQTITTKNELINLYGKLPDEIVKNCMLFLMKNNIKPMWEDINNKQGGSFSFRVDNNKIIDKWRLISYLFISDTIIPNTQVNGITISPKKNFNILKIWVANCKNKDVRTIHSLVDIPGCMFKKHIS</sequence>
<dbReference type="Gene3D" id="3.30.760.10">
    <property type="entry name" value="RNA Cap, Translation Initiation Factor Eif4e"/>
    <property type="match status" value="1"/>
</dbReference>
<name>A0A5J6VLZ2_9VIRU</name>